<sequence>MATRGALERESGGEESATRPYYYPARLVPVHTPPVISTAGLLVLLAFPSDDDDDDDDDDGGDREDGEEGKASEDTNSQQRIFPRPPVPPPLGGAVHYLSGGKANDARSGGMRQDRRVVVIANLDASDGIRAIASYIISSSSHGTPGLPMG</sequence>
<evidence type="ECO:0000313" key="2">
    <source>
        <dbReference type="EMBL" id="KAL3793201.1"/>
    </source>
</evidence>
<comment type="caution">
    <text evidence="2">The sequence shown here is derived from an EMBL/GenBank/DDBJ whole genome shotgun (WGS) entry which is preliminary data.</text>
</comment>
<proteinExistence type="predicted"/>
<feature type="compositionally biased region" description="Acidic residues" evidence="1">
    <location>
        <begin position="49"/>
        <end position="67"/>
    </location>
</feature>
<feature type="region of interest" description="Disordered" evidence="1">
    <location>
        <begin position="47"/>
        <end position="112"/>
    </location>
</feature>
<organism evidence="2 3">
    <name type="scientific">Stephanodiscus triporus</name>
    <dbReference type="NCBI Taxonomy" id="2934178"/>
    <lineage>
        <taxon>Eukaryota</taxon>
        <taxon>Sar</taxon>
        <taxon>Stramenopiles</taxon>
        <taxon>Ochrophyta</taxon>
        <taxon>Bacillariophyta</taxon>
        <taxon>Coscinodiscophyceae</taxon>
        <taxon>Thalassiosirophycidae</taxon>
        <taxon>Stephanodiscales</taxon>
        <taxon>Stephanodiscaceae</taxon>
        <taxon>Stephanodiscus</taxon>
    </lineage>
</organism>
<evidence type="ECO:0000256" key="1">
    <source>
        <dbReference type="SAM" id="MobiDB-lite"/>
    </source>
</evidence>
<feature type="compositionally biased region" description="Basic and acidic residues" evidence="1">
    <location>
        <begin position="1"/>
        <end position="12"/>
    </location>
</feature>
<dbReference type="EMBL" id="JALLAZ020000522">
    <property type="protein sequence ID" value="KAL3793201.1"/>
    <property type="molecule type" value="Genomic_DNA"/>
</dbReference>
<gene>
    <name evidence="2" type="ORF">ACHAW5_009503</name>
</gene>
<dbReference type="Proteomes" id="UP001530315">
    <property type="component" value="Unassembled WGS sequence"/>
</dbReference>
<protein>
    <submittedName>
        <fullName evidence="2">Uncharacterized protein</fullName>
    </submittedName>
</protein>
<evidence type="ECO:0000313" key="3">
    <source>
        <dbReference type="Proteomes" id="UP001530315"/>
    </source>
</evidence>
<keyword evidence="3" id="KW-1185">Reference proteome</keyword>
<name>A0ABD3Q0R5_9STRA</name>
<accession>A0ABD3Q0R5</accession>
<reference evidence="2 3" key="1">
    <citation type="submission" date="2024-10" db="EMBL/GenBank/DDBJ databases">
        <title>Updated reference genomes for cyclostephanoid diatoms.</title>
        <authorList>
            <person name="Roberts W.R."/>
            <person name="Alverson A.J."/>
        </authorList>
    </citation>
    <scope>NUCLEOTIDE SEQUENCE [LARGE SCALE GENOMIC DNA]</scope>
    <source>
        <strain evidence="2 3">AJA276-08</strain>
    </source>
</reference>
<dbReference type="AlphaFoldDB" id="A0ABD3Q0R5"/>
<feature type="region of interest" description="Disordered" evidence="1">
    <location>
        <begin position="1"/>
        <end position="20"/>
    </location>
</feature>